<comment type="caution">
    <text evidence="13">The sequence shown here is derived from an EMBL/GenBank/DDBJ whole genome shotgun (WGS) entry which is preliminary data.</text>
</comment>
<sequence>MSRHPTTLQDCRYFANGICSKGNACTFRHDETARSENICQFHLAGKCSFGGACRFKHTARPRNTNMDRPSSSSTVSPATVLPRVRPVQLPKPSGFNAEAPAFVPSWLKNTSSGSAPMSYAAAANANSAHLNGPSTSSAAGARNPQNMMCPYNEKSGNCNRKDLDCPFTHGDLCDMCHLWCLHPYDEELKMKHLQECTTNHQAEMERAFLMQESETKSCGICMEMILEKNMRFGILNGCQHCFCLECIREWRSRDQRDAGMATKVVRSCPECRQHSDYVIPSLFWVEKGQEKEVLISMYKDNMKSKICKYYSNNKEAGFCKFGNKCFYKHQLPDGSIDPGEDPHVRRRARLADFIFPDDETDTDSDASDSDGTFNWGDDDDDEWMDQIDNGPFQYEAQFYRAIASMVREMRELGGEGGGEARATSRGSQNRTNTQKMYTAKFSPDHLISECVDRIRAVTDAPLAHCDIALQTVLQVLKPHLSDSSCWNLLEQSSQNYQVDIATCHDRKVLETCSSALYGIFQEKQELSYSAEQDDEAICTQLVSFCDVVKKTDYRIPLAVISANHWDWLGQLLIVLQTDQNDAVREQLLITLKILMENCGDPVKKYLLDTQLAISLVPLTQKSNGIQIPALKILALMYTVVGDDVAVPLEQMDHLNTEFFRRLYPHINDYDKVDVLELCTNFGGLIESQQDSAPFSLFEPMRDDPYSCAEFGIVLIQETNRKCTARRLKFLYHVIELGEPILTKMFYENDLKVLAHVLARESINHDDREVRQLCLCSLRLLLSTDIVNADEDIQYALDNFDEN</sequence>
<proteinExistence type="predicted"/>
<feature type="domain" description="C3H1-type" evidence="12">
    <location>
        <begin position="33"/>
        <end position="60"/>
    </location>
</feature>
<evidence type="ECO:0000256" key="5">
    <source>
        <dbReference type="ARBA" id="ARBA00022737"/>
    </source>
</evidence>
<dbReference type="InterPro" id="IPR016024">
    <property type="entry name" value="ARM-type_fold"/>
</dbReference>
<evidence type="ECO:0000256" key="1">
    <source>
        <dbReference type="ARBA" id="ARBA00000900"/>
    </source>
</evidence>
<dbReference type="PROSITE" id="PS00518">
    <property type="entry name" value="ZF_RING_1"/>
    <property type="match status" value="1"/>
</dbReference>
<keyword evidence="3" id="KW-0808">Transferase</keyword>
<name>A0A2G5UCV8_9PELO</name>
<dbReference type="SUPFAM" id="SSF48371">
    <property type="entry name" value="ARM repeat"/>
    <property type="match status" value="1"/>
</dbReference>
<dbReference type="Pfam" id="PF15663">
    <property type="entry name" value="zf-CCCH_3"/>
    <property type="match status" value="1"/>
</dbReference>
<feature type="region of interest" description="Disordered" evidence="10">
    <location>
        <begin position="413"/>
        <end position="432"/>
    </location>
</feature>
<dbReference type="SUPFAM" id="SSF57850">
    <property type="entry name" value="RING/U-box"/>
    <property type="match status" value="1"/>
</dbReference>
<dbReference type="InterPro" id="IPR013083">
    <property type="entry name" value="Znf_RING/FYVE/PHD"/>
</dbReference>
<dbReference type="SUPFAM" id="SSF90229">
    <property type="entry name" value="CCCH zinc finger"/>
    <property type="match status" value="1"/>
</dbReference>
<comment type="catalytic activity">
    <reaction evidence="1">
        <text>S-ubiquitinyl-[E2 ubiquitin-conjugating enzyme]-L-cysteine + [acceptor protein]-L-lysine = [E2 ubiquitin-conjugating enzyme]-L-cysteine + N(6)-ubiquitinyl-[acceptor protein]-L-lysine.</text>
        <dbReference type="EC" id="2.3.2.27"/>
    </reaction>
</comment>
<dbReference type="InterPro" id="IPR017907">
    <property type="entry name" value="Znf_RING_CS"/>
</dbReference>
<keyword evidence="6 9" id="KW-0863">Zinc-finger</keyword>
<feature type="zinc finger region" description="C3H1-type" evidence="9">
    <location>
        <begin position="301"/>
        <end position="332"/>
    </location>
</feature>
<dbReference type="OrthoDB" id="445362at2759"/>
<protein>
    <recommendedName>
        <fullName evidence="2">RING-type E3 ubiquitin transferase</fullName>
        <ecNumber evidence="2">2.3.2.27</ecNumber>
    </recommendedName>
</protein>
<evidence type="ECO:0000256" key="10">
    <source>
        <dbReference type="SAM" id="MobiDB-lite"/>
    </source>
</evidence>
<dbReference type="GO" id="GO:0000209">
    <property type="term" value="P:protein polyubiquitination"/>
    <property type="evidence" value="ECO:0007669"/>
    <property type="project" value="InterPro"/>
</dbReference>
<dbReference type="PANTHER" id="PTHR11224:SF10">
    <property type="entry name" value="IP09428P-RELATED"/>
    <property type="match status" value="1"/>
</dbReference>
<dbReference type="InterPro" id="IPR001841">
    <property type="entry name" value="Znf_RING"/>
</dbReference>
<evidence type="ECO:0000259" key="11">
    <source>
        <dbReference type="PROSITE" id="PS50089"/>
    </source>
</evidence>
<dbReference type="AlphaFoldDB" id="A0A2G5UCV8"/>
<dbReference type="Gene3D" id="3.30.40.10">
    <property type="entry name" value="Zinc/RING finger domain, C3HC4 (zinc finger)"/>
    <property type="match status" value="1"/>
</dbReference>
<dbReference type="PROSITE" id="PS50103">
    <property type="entry name" value="ZF_C3H1"/>
    <property type="match status" value="4"/>
</dbReference>
<feature type="domain" description="C3H1-type" evidence="12">
    <location>
        <begin position="143"/>
        <end position="172"/>
    </location>
</feature>
<dbReference type="EC" id="2.3.2.27" evidence="2"/>
<evidence type="ECO:0000256" key="2">
    <source>
        <dbReference type="ARBA" id="ARBA00012483"/>
    </source>
</evidence>
<dbReference type="InterPro" id="IPR041686">
    <property type="entry name" value="Znf-CCCH_3"/>
</dbReference>
<keyword evidence="8 9" id="KW-0862">Zinc</keyword>
<evidence type="ECO:0000256" key="6">
    <source>
        <dbReference type="ARBA" id="ARBA00022771"/>
    </source>
</evidence>
<dbReference type="EMBL" id="PDUG01000004">
    <property type="protein sequence ID" value="PIC37086.1"/>
    <property type="molecule type" value="Genomic_DNA"/>
</dbReference>
<evidence type="ECO:0000259" key="12">
    <source>
        <dbReference type="PROSITE" id="PS50103"/>
    </source>
</evidence>
<gene>
    <name evidence="13" type="primary">Cni-Y55F3AM.5</name>
    <name evidence="13" type="synonym">Cnig_chr_IV.g15844</name>
    <name evidence="13" type="ORF">B9Z55_015844</name>
</gene>
<dbReference type="InterPro" id="IPR045072">
    <property type="entry name" value="MKRN-like"/>
</dbReference>
<dbReference type="InterPro" id="IPR000571">
    <property type="entry name" value="Znf_CCCH"/>
</dbReference>
<feature type="domain" description="RING-type" evidence="11">
    <location>
        <begin position="218"/>
        <end position="272"/>
    </location>
</feature>
<evidence type="ECO:0000256" key="8">
    <source>
        <dbReference type="ARBA" id="ARBA00022833"/>
    </source>
</evidence>
<feature type="zinc finger region" description="C3H1-type" evidence="9">
    <location>
        <begin position="5"/>
        <end position="32"/>
    </location>
</feature>
<evidence type="ECO:0000256" key="3">
    <source>
        <dbReference type="ARBA" id="ARBA00022679"/>
    </source>
</evidence>
<feature type="zinc finger region" description="C3H1-type" evidence="9">
    <location>
        <begin position="33"/>
        <end position="60"/>
    </location>
</feature>
<dbReference type="SMART" id="SM00356">
    <property type="entry name" value="ZnF_C3H1"/>
    <property type="match status" value="4"/>
</dbReference>
<evidence type="ECO:0000256" key="7">
    <source>
        <dbReference type="ARBA" id="ARBA00022786"/>
    </source>
</evidence>
<keyword evidence="4 9" id="KW-0479">Metal-binding</keyword>
<evidence type="ECO:0000256" key="9">
    <source>
        <dbReference type="PROSITE-ProRule" id="PRU00723"/>
    </source>
</evidence>
<dbReference type="GO" id="GO:0061630">
    <property type="term" value="F:ubiquitin protein ligase activity"/>
    <property type="evidence" value="ECO:0007669"/>
    <property type="project" value="UniProtKB-EC"/>
</dbReference>
<keyword evidence="14" id="KW-1185">Reference proteome</keyword>
<dbReference type="Pfam" id="PF14608">
    <property type="entry name" value="zf-CCCH_2"/>
    <property type="match status" value="1"/>
</dbReference>
<keyword evidence="7" id="KW-0833">Ubl conjugation pathway</keyword>
<dbReference type="Gene3D" id="4.10.1000.10">
    <property type="entry name" value="Zinc finger, CCCH-type"/>
    <property type="match status" value="1"/>
</dbReference>
<feature type="compositionally biased region" description="Low complexity" evidence="10">
    <location>
        <begin position="69"/>
        <end position="79"/>
    </location>
</feature>
<feature type="region of interest" description="Disordered" evidence="10">
    <location>
        <begin position="356"/>
        <end position="380"/>
    </location>
</feature>
<dbReference type="GO" id="GO:0008270">
    <property type="term" value="F:zinc ion binding"/>
    <property type="evidence" value="ECO:0007669"/>
    <property type="project" value="UniProtKB-KW"/>
</dbReference>
<keyword evidence="5" id="KW-0677">Repeat</keyword>
<evidence type="ECO:0000256" key="4">
    <source>
        <dbReference type="ARBA" id="ARBA00022723"/>
    </source>
</evidence>
<dbReference type="PANTHER" id="PTHR11224">
    <property type="entry name" value="MAKORIN-RELATED"/>
    <property type="match status" value="1"/>
</dbReference>
<dbReference type="InterPro" id="IPR036855">
    <property type="entry name" value="Znf_CCCH_sf"/>
</dbReference>
<dbReference type="FunFam" id="3.30.40.10:FF:000117">
    <property type="entry name" value="Probable E3 ubiquitin-protein ligase makorin-1"/>
    <property type="match status" value="1"/>
</dbReference>
<feature type="region of interest" description="Disordered" evidence="10">
    <location>
        <begin position="59"/>
        <end position="79"/>
    </location>
</feature>
<evidence type="ECO:0000313" key="14">
    <source>
        <dbReference type="Proteomes" id="UP000230233"/>
    </source>
</evidence>
<evidence type="ECO:0000313" key="13">
    <source>
        <dbReference type="EMBL" id="PIC37086.1"/>
    </source>
</evidence>
<feature type="domain" description="C3H1-type" evidence="12">
    <location>
        <begin position="301"/>
        <end position="332"/>
    </location>
</feature>
<feature type="compositionally biased region" description="Acidic residues" evidence="10">
    <location>
        <begin position="356"/>
        <end position="368"/>
    </location>
</feature>
<reference evidence="14" key="1">
    <citation type="submission" date="2017-10" db="EMBL/GenBank/DDBJ databases">
        <title>Rapid genome shrinkage in a self-fertile nematode reveals novel sperm competition proteins.</title>
        <authorList>
            <person name="Yin D."/>
            <person name="Schwarz E.M."/>
            <person name="Thomas C.G."/>
            <person name="Felde R.L."/>
            <person name="Korf I.F."/>
            <person name="Cutter A.D."/>
            <person name="Schartner C.M."/>
            <person name="Ralston E.J."/>
            <person name="Meyer B.J."/>
            <person name="Haag E.S."/>
        </authorList>
    </citation>
    <scope>NUCLEOTIDE SEQUENCE [LARGE SCALE GENOMIC DNA]</scope>
    <source>
        <strain evidence="14">JU1422</strain>
    </source>
</reference>
<dbReference type="PROSITE" id="PS50089">
    <property type="entry name" value="ZF_RING_2"/>
    <property type="match status" value="1"/>
</dbReference>
<accession>A0A2G5UCV8</accession>
<feature type="zinc finger region" description="C3H1-type" evidence="9">
    <location>
        <begin position="143"/>
        <end position="172"/>
    </location>
</feature>
<dbReference type="Proteomes" id="UP000230233">
    <property type="component" value="Chromosome IV"/>
</dbReference>
<organism evidence="13 14">
    <name type="scientific">Caenorhabditis nigoni</name>
    <dbReference type="NCBI Taxonomy" id="1611254"/>
    <lineage>
        <taxon>Eukaryota</taxon>
        <taxon>Metazoa</taxon>
        <taxon>Ecdysozoa</taxon>
        <taxon>Nematoda</taxon>
        <taxon>Chromadorea</taxon>
        <taxon>Rhabditida</taxon>
        <taxon>Rhabditina</taxon>
        <taxon>Rhabditomorpha</taxon>
        <taxon>Rhabditoidea</taxon>
        <taxon>Rhabditidae</taxon>
        <taxon>Peloderinae</taxon>
        <taxon>Caenorhabditis</taxon>
    </lineage>
</organism>
<feature type="domain" description="C3H1-type" evidence="12">
    <location>
        <begin position="5"/>
        <end position="32"/>
    </location>
</feature>
<dbReference type="CDD" id="cd16521">
    <property type="entry name" value="RING-HC_MKRN"/>
    <property type="match status" value="1"/>
</dbReference>
<dbReference type="SMART" id="SM00184">
    <property type="entry name" value="RING"/>
    <property type="match status" value="1"/>
</dbReference>
<dbReference type="STRING" id="1611254.A0A2G5UCV8"/>